<proteinExistence type="predicted"/>
<reference evidence="2" key="1">
    <citation type="submission" date="2022-07" db="EMBL/GenBank/DDBJ databases">
        <title>Phylogenomic reconstructions and comparative analyses of Kickxellomycotina fungi.</title>
        <authorList>
            <person name="Reynolds N.K."/>
            <person name="Stajich J.E."/>
            <person name="Barry K."/>
            <person name="Grigoriev I.V."/>
            <person name="Crous P."/>
            <person name="Smith M.E."/>
        </authorList>
    </citation>
    <scope>NUCLEOTIDE SEQUENCE</scope>
    <source>
        <strain evidence="2">RSA 1196</strain>
    </source>
</reference>
<evidence type="ECO:0000256" key="1">
    <source>
        <dbReference type="SAM" id="MobiDB-lite"/>
    </source>
</evidence>
<evidence type="ECO:0000313" key="2">
    <source>
        <dbReference type="EMBL" id="KAJ1960838.1"/>
    </source>
</evidence>
<feature type="region of interest" description="Disordered" evidence="1">
    <location>
        <begin position="1"/>
        <end position="77"/>
    </location>
</feature>
<feature type="compositionally biased region" description="Polar residues" evidence="1">
    <location>
        <begin position="31"/>
        <end position="43"/>
    </location>
</feature>
<protein>
    <submittedName>
        <fullName evidence="2">Uncharacterized protein</fullName>
    </submittedName>
</protein>
<sequence length="249" mass="28367">MNHNGDPNDSNPEGLSNPFYYPPPSDENFHSGMNQNVDSNDSNPEGLRNSFHSSPPSDENFHSDMNEDGDLNDSNSESGSFLKEYNSLMFGRGWGGVPFETADIKIISLLFEEEIRYSEYKRTYPLLTRTEDKFDDWYLVSVFEKQPLILAYVTGNWELVLKTLTTIDKLTDGMATKEISPENKVLRQVVAMQVMTITAIAVFRRDYYLLKELVMMMSGRCKGFVNDAKFAVFAIIAEFVSSIDRLELD</sequence>
<evidence type="ECO:0000313" key="3">
    <source>
        <dbReference type="Proteomes" id="UP001150925"/>
    </source>
</evidence>
<comment type="caution">
    <text evidence="2">The sequence shown here is derived from an EMBL/GenBank/DDBJ whole genome shotgun (WGS) entry which is preliminary data.</text>
</comment>
<feature type="compositionally biased region" description="Polar residues" evidence="1">
    <location>
        <begin position="1"/>
        <end position="14"/>
    </location>
</feature>
<dbReference type="AlphaFoldDB" id="A0A9W8E110"/>
<accession>A0A9W8E110</accession>
<gene>
    <name evidence="2" type="ORF">IWQ62_004080</name>
</gene>
<dbReference type="Proteomes" id="UP001150925">
    <property type="component" value="Unassembled WGS sequence"/>
</dbReference>
<name>A0A9W8E110_9FUNG</name>
<organism evidence="2 3">
    <name type="scientific">Dispira parvispora</name>
    <dbReference type="NCBI Taxonomy" id="1520584"/>
    <lineage>
        <taxon>Eukaryota</taxon>
        <taxon>Fungi</taxon>
        <taxon>Fungi incertae sedis</taxon>
        <taxon>Zoopagomycota</taxon>
        <taxon>Kickxellomycotina</taxon>
        <taxon>Dimargaritomycetes</taxon>
        <taxon>Dimargaritales</taxon>
        <taxon>Dimargaritaceae</taxon>
        <taxon>Dispira</taxon>
    </lineage>
</organism>
<dbReference type="EMBL" id="JANBPY010001256">
    <property type="protein sequence ID" value="KAJ1960838.1"/>
    <property type="molecule type" value="Genomic_DNA"/>
</dbReference>
<keyword evidence="3" id="KW-1185">Reference proteome</keyword>
<feature type="non-terminal residue" evidence="2">
    <location>
        <position position="249"/>
    </location>
</feature>